<evidence type="ECO:0000313" key="2">
    <source>
        <dbReference type="Proteomes" id="UP001228581"/>
    </source>
</evidence>
<dbReference type="RefSeq" id="WP_313996834.1">
    <property type="nucleotide sequence ID" value="NZ_JASJOT010000008.1"/>
</dbReference>
<accession>A0ABT7CJW0</accession>
<keyword evidence="2" id="KW-1185">Reference proteome</keyword>
<name>A0ABT7CJW0_9BACT</name>
<dbReference type="EMBL" id="JASJOT010000008">
    <property type="protein sequence ID" value="MDJ1494021.1"/>
    <property type="molecule type" value="Genomic_DNA"/>
</dbReference>
<protein>
    <submittedName>
        <fullName evidence="1">Uncharacterized protein</fullName>
    </submittedName>
</protein>
<comment type="caution">
    <text evidence="1">The sequence shown here is derived from an EMBL/GenBank/DDBJ whole genome shotgun (WGS) entry which is preliminary data.</text>
</comment>
<evidence type="ECO:0000313" key="1">
    <source>
        <dbReference type="EMBL" id="MDJ1494021.1"/>
    </source>
</evidence>
<organism evidence="1 2">
    <name type="scientific">Xanthocytophaga flava</name>
    <dbReference type="NCBI Taxonomy" id="3048013"/>
    <lineage>
        <taxon>Bacteria</taxon>
        <taxon>Pseudomonadati</taxon>
        <taxon>Bacteroidota</taxon>
        <taxon>Cytophagia</taxon>
        <taxon>Cytophagales</taxon>
        <taxon>Rhodocytophagaceae</taxon>
        <taxon>Xanthocytophaga</taxon>
    </lineage>
</organism>
<dbReference type="Proteomes" id="UP001228581">
    <property type="component" value="Unassembled WGS sequence"/>
</dbReference>
<reference evidence="1 2" key="1">
    <citation type="submission" date="2023-05" db="EMBL/GenBank/DDBJ databases">
        <authorList>
            <person name="Zhang X."/>
        </authorList>
    </citation>
    <scope>NUCLEOTIDE SEQUENCE [LARGE SCALE GENOMIC DNA]</scope>
    <source>
        <strain evidence="1 2">DM2B3-1</strain>
    </source>
</reference>
<proteinExistence type="predicted"/>
<gene>
    <name evidence="1" type="ORF">QNI19_13850</name>
</gene>
<sequence length="136" mass="15452">MPQTYPIYQLGYQGRKAAKTTNILFVSDSQGVMLAMSTPQEGQHHDLFQIQLLFEQICFLLKQASINLEGLFLNADPTFDSVEFYFACQKQEIIANVKPNPRSSMRQNAGTENKQTGTYIFDDKLCREMSCIEIGL</sequence>